<evidence type="ECO:0000256" key="2">
    <source>
        <dbReference type="ARBA" id="ARBA00001947"/>
    </source>
</evidence>
<keyword evidence="6" id="KW-0540">Nuclease</keyword>
<sequence>MLGQKFFFTRISIDSISGLLPIMTDMFGTNQSLDNQLYGPKNLVNMFQSMKFKFYRKLLPYSIYDLQSKQYMTGINNNEKLQQFVDRDDFTENFYFGNLEQFINKSIPQKNKNQANQYIKTDQESQQIFYEDKNTKIFPILLNGGHLVNYVIVPHKIKGSINKEKLKEYKIPNNMMGKLMKEGKIVIDDKEILLENLKDADKPSPVIIILELETLQQMDELIENQIFAEIYENQEWEVEVIIHQVSVEIAQNQKYQNFLKTNFDDMYQTQHIFVGLERNVTQKEEEQKNDSWNESLSDHFELTNFLNKQFPEAFYGISHEKQINNQGQIDLKNQKSNKYQLYKDLPELLNYGNQQKNEKHEQFASNRCQLSQKNWEFTVVPKKNFGYKKINDIEKKSSSLNYEEFFKQMEASKQEIQSQQQETDKKQYFDLNADPEITVLGTACMKPTYLRNVSGYLVQHENINILLDAGDGTYYQMLNHFGEKVLYDSILEKLQIIFISHNHSNISRNYNLYICLIGISALNKWFDETLNINVIFSQQVEKDNTISSLSLEQIEQRLQEIQKNKQKVQNSDSLDIHEELQKQKQLINYKQPKNIKEDKQQVNENEEQKQNVQDKKQQQPSTLQQEQEQQQEDEDDLDFVSPFQKMLQLTIINNDFGNQEENLLKFMKFIKSTQIIENIQAVPVIHCQQAYGIVIQYNNNYINKISFSGDTMPCPAFVEKASNSTLMIHEATFSDDFEEAGCRNHSTLGQAVTVGYTSLTEKLLLTHFSQRYKAIDILQFQHKYDDQFVEFLTNNTALAFDHLHFRLSDFHKLPAITRVSMNLLSNE</sequence>
<evidence type="ECO:0000313" key="12">
    <source>
        <dbReference type="EMBL" id="KRW99632.1"/>
    </source>
</evidence>
<evidence type="ECO:0000256" key="7">
    <source>
        <dbReference type="ARBA" id="ARBA00022723"/>
    </source>
</evidence>
<dbReference type="EMBL" id="LDAU01000205">
    <property type="protein sequence ID" value="KRW99632.1"/>
    <property type="molecule type" value="Genomic_DNA"/>
</dbReference>
<dbReference type="GO" id="GO:0005739">
    <property type="term" value="C:mitochondrion"/>
    <property type="evidence" value="ECO:0007669"/>
    <property type="project" value="TreeGrafter"/>
</dbReference>
<evidence type="ECO:0000256" key="5">
    <source>
        <dbReference type="ARBA" id="ARBA00022694"/>
    </source>
</evidence>
<evidence type="ECO:0000313" key="13">
    <source>
        <dbReference type="Proteomes" id="UP000054937"/>
    </source>
</evidence>
<keyword evidence="5" id="KW-0819">tRNA processing</keyword>
<organism evidence="12 13">
    <name type="scientific">Pseudocohnilembus persalinus</name>
    <name type="common">Ciliate</name>
    <dbReference type="NCBI Taxonomy" id="266149"/>
    <lineage>
        <taxon>Eukaryota</taxon>
        <taxon>Sar</taxon>
        <taxon>Alveolata</taxon>
        <taxon>Ciliophora</taxon>
        <taxon>Intramacronucleata</taxon>
        <taxon>Oligohymenophorea</taxon>
        <taxon>Scuticociliatia</taxon>
        <taxon>Philasterida</taxon>
        <taxon>Pseudocohnilembidae</taxon>
        <taxon>Pseudocohnilembus</taxon>
    </lineage>
</organism>
<dbReference type="OrthoDB" id="312201at2759"/>
<dbReference type="InterPro" id="IPR047151">
    <property type="entry name" value="RNZ2-like"/>
</dbReference>
<reference evidence="12 13" key="1">
    <citation type="journal article" date="2015" name="Sci. Rep.">
        <title>Genome of the facultative scuticociliatosis pathogen Pseudocohnilembus persalinus provides insight into its virulence through horizontal gene transfer.</title>
        <authorList>
            <person name="Xiong J."/>
            <person name="Wang G."/>
            <person name="Cheng J."/>
            <person name="Tian M."/>
            <person name="Pan X."/>
            <person name="Warren A."/>
            <person name="Jiang C."/>
            <person name="Yuan D."/>
            <person name="Miao W."/>
        </authorList>
    </citation>
    <scope>NUCLEOTIDE SEQUENCE [LARGE SCALE GENOMIC DNA]</scope>
    <source>
        <strain evidence="12">36N120E</strain>
    </source>
</reference>
<feature type="compositionally biased region" description="Low complexity" evidence="11">
    <location>
        <begin position="618"/>
        <end position="628"/>
    </location>
</feature>
<dbReference type="PANTHER" id="PTHR12553:SF49">
    <property type="entry name" value="ZINC PHOSPHODIESTERASE ELAC PROTEIN 2"/>
    <property type="match status" value="1"/>
</dbReference>
<keyword evidence="13" id="KW-1185">Reference proteome</keyword>
<dbReference type="AlphaFoldDB" id="A0A0V0QBQ7"/>
<keyword evidence="10" id="KW-0862">Zinc</keyword>
<dbReference type="GO" id="GO:0042781">
    <property type="term" value="F:3'-tRNA processing endoribonuclease activity"/>
    <property type="evidence" value="ECO:0007669"/>
    <property type="project" value="UniProtKB-EC"/>
</dbReference>
<evidence type="ECO:0000256" key="11">
    <source>
        <dbReference type="SAM" id="MobiDB-lite"/>
    </source>
</evidence>
<evidence type="ECO:0000256" key="10">
    <source>
        <dbReference type="ARBA" id="ARBA00022833"/>
    </source>
</evidence>
<protein>
    <recommendedName>
        <fullName evidence="4">ribonuclease Z</fullName>
        <ecNumber evidence="4">3.1.26.11</ecNumber>
    </recommendedName>
</protein>
<dbReference type="InterPro" id="IPR036866">
    <property type="entry name" value="RibonucZ/Hydroxyglut_hydro"/>
</dbReference>
<dbReference type="Proteomes" id="UP000054937">
    <property type="component" value="Unassembled WGS sequence"/>
</dbReference>
<keyword evidence="7" id="KW-0479">Metal-binding</keyword>
<comment type="catalytic activity">
    <reaction evidence="1">
        <text>Endonucleolytic cleavage of RNA, removing extra 3' nucleotides from tRNA precursor, generating 3' termini of tRNAs. A 3'-hydroxy group is left at the tRNA terminus and a 5'-phosphoryl group is left at the trailer molecule.</text>
        <dbReference type="EC" id="3.1.26.11"/>
    </reaction>
</comment>
<dbReference type="OMA" id="QHENINI"/>
<evidence type="ECO:0000256" key="8">
    <source>
        <dbReference type="ARBA" id="ARBA00022759"/>
    </source>
</evidence>
<dbReference type="InParanoid" id="A0A0V0QBQ7"/>
<gene>
    <name evidence="12" type="ORF">PPERSA_03433</name>
</gene>
<dbReference type="GO" id="GO:0046872">
    <property type="term" value="F:metal ion binding"/>
    <property type="evidence" value="ECO:0007669"/>
    <property type="project" value="UniProtKB-KW"/>
</dbReference>
<comment type="cofactor">
    <cofactor evidence="2">
        <name>Zn(2+)</name>
        <dbReference type="ChEBI" id="CHEBI:29105"/>
    </cofactor>
</comment>
<name>A0A0V0QBQ7_PSEPJ</name>
<dbReference type="Gene3D" id="3.60.15.10">
    <property type="entry name" value="Ribonuclease Z/Hydroxyacylglutathione hydrolase-like"/>
    <property type="match status" value="2"/>
</dbReference>
<dbReference type="PANTHER" id="PTHR12553">
    <property type="entry name" value="ZINC PHOSPHODIESTERASE ELAC PROTEIN 2"/>
    <property type="match status" value="1"/>
</dbReference>
<dbReference type="SUPFAM" id="SSF56281">
    <property type="entry name" value="Metallo-hydrolase/oxidoreductase"/>
    <property type="match status" value="2"/>
</dbReference>
<comment type="similarity">
    <text evidence="3">Belongs to the RNase Z family.</text>
</comment>
<feature type="region of interest" description="Disordered" evidence="11">
    <location>
        <begin position="593"/>
        <end position="635"/>
    </location>
</feature>
<evidence type="ECO:0000256" key="3">
    <source>
        <dbReference type="ARBA" id="ARBA00007823"/>
    </source>
</evidence>
<evidence type="ECO:0000256" key="6">
    <source>
        <dbReference type="ARBA" id="ARBA00022722"/>
    </source>
</evidence>
<dbReference type="FunCoup" id="A0A0V0QBQ7">
    <property type="interactions" value="297"/>
</dbReference>
<evidence type="ECO:0000256" key="9">
    <source>
        <dbReference type="ARBA" id="ARBA00022801"/>
    </source>
</evidence>
<feature type="compositionally biased region" description="Basic and acidic residues" evidence="11">
    <location>
        <begin position="594"/>
        <end position="617"/>
    </location>
</feature>
<proteinExistence type="inferred from homology"/>
<evidence type="ECO:0000256" key="4">
    <source>
        <dbReference type="ARBA" id="ARBA00012477"/>
    </source>
</evidence>
<dbReference type="EC" id="3.1.26.11" evidence="4"/>
<accession>A0A0V0QBQ7</accession>
<dbReference type="GO" id="GO:1990180">
    <property type="term" value="P:mitochondrial tRNA 3'-end processing"/>
    <property type="evidence" value="ECO:0007669"/>
    <property type="project" value="TreeGrafter"/>
</dbReference>
<evidence type="ECO:0000256" key="1">
    <source>
        <dbReference type="ARBA" id="ARBA00000402"/>
    </source>
</evidence>
<keyword evidence="8" id="KW-0255">Endonuclease</keyword>
<keyword evidence="9" id="KW-0378">Hydrolase</keyword>
<comment type="caution">
    <text evidence="12">The sequence shown here is derived from an EMBL/GenBank/DDBJ whole genome shotgun (WGS) entry which is preliminary data.</text>
</comment>